<protein>
    <recommendedName>
        <fullName evidence="4">Secreted protein</fullName>
    </recommendedName>
</protein>
<proteinExistence type="predicted"/>
<gene>
    <name evidence="2" type="ORF">CEK00_10270</name>
</gene>
<dbReference type="GeneID" id="97262625"/>
<keyword evidence="1" id="KW-0732">Signal</keyword>
<evidence type="ECO:0000313" key="3">
    <source>
        <dbReference type="Proteomes" id="UP000216433"/>
    </source>
</evidence>
<dbReference type="AlphaFoldDB" id="A0A270NHH6"/>
<reference evidence="2 3" key="1">
    <citation type="submission" date="2017-06" db="EMBL/GenBank/DDBJ databases">
        <title>Genome sequencing and assembly of Stenotrophomonas maltophilia DF07.</title>
        <authorList>
            <person name="Iyer R."/>
        </authorList>
    </citation>
    <scope>NUCLEOTIDE SEQUENCE [LARGE SCALE GENOMIC DNA]</scope>
    <source>
        <strain evidence="2 3">DF07</strain>
    </source>
</reference>
<evidence type="ECO:0000313" key="2">
    <source>
        <dbReference type="EMBL" id="PAM71606.1"/>
    </source>
</evidence>
<dbReference type="Proteomes" id="UP000216433">
    <property type="component" value="Unassembled WGS sequence"/>
</dbReference>
<sequence>MRRFGLLGWVLVLSSSPVWAVDLSQAMHACPGAAAFIEAQVAQQRAALSVGPSVVSDNVRRERLLALQDEDQRLYERLASGSIDVTALMPVKERHLSYLRQELGDSVAIPSVGEVGRDGLAALWLLVQHADDDPSLQAKALANFEPLVKRGELDASKFALLSDRVLLASGKPQRFGTQLRSLETGEPLKLDSPASVERERTALGLMSLEDYRCISDQLYRSAR</sequence>
<dbReference type="InterPro" id="IPR046732">
    <property type="entry name" value="DUF6624"/>
</dbReference>
<name>A0A270NHH6_STEMA</name>
<organism evidence="2 3">
    <name type="scientific">Stenotrophomonas maltophilia</name>
    <name type="common">Pseudomonas maltophilia</name>
    <name type="synonym">Xanthomonas maltophilia</name>
    <dbReference type="NCBI Taxonomy" id="40324"/>
    <lineage>
        <taxon>Bacteria</taxon>
        <taxon>Pseudomonadati</taxon>
        <taxon>Pseudomonadota</taxon>
        <taxon>Gammaproteobacteria</taxon>
        <taxon>Lysobacterales</taxon>
        <taxon>Lysobacteraceae</taxon>
        <taxon>Stenotrophomonas</taxon>
        <taxon>Stenotrophomonas maltophilia group</taxon>
    </lineage>
</organism>
<dbReference type="RefSeq" id="WP_005419262.1">
    <property type="nucleotide sequence ID" value="NZ_JACLBF010000008.1"/>
</dbReference>
<comment type="caution">
    <text evidence="2">The sequence shown here is derived from an EMBL/GenBank/DDBJ whole genome shotgun (WGS) entry which is preliminary data.</text>
</comment>
<feature type="chain" id="PRO_5012267110" description="Secreted protein" evidence="1">
    <location>
        <begin position="21"/>
        <end position="223"/>
    </location>
</feature>
<dbReference type="EMBL" id="NJGC01000010">
    <property type="protein sequence ID" value="PAM71606.1"/>
    <property type="molecule type" value="Genomic_DNA"/>
</dbReference>
<feature type="signal peptide" evidence="1">
    <location>
        <begin position="1"/>
        <end position="20"/>
    </location>
</feature>
<evidence type="ECO:0000256" key="1">
    <source>
        <dbReference type="SAM" id="SignalP"/>
    </source>
</evidence>
<evidence type="ECO:0008006" key="4">
    <source>
        <dbReference type="Google" id="ProtNLM"/>
    </source>
</evidence>
<accession>A0A270NHH6</accession>
<dbReference type="Pfam" id="PF20329">
    <property type="entry name" value="DUF6624"/>
    <property type="match status" value="1"/>
</dbReference>